<dbReference type="InterPro" id="IPR052254">
    <property type="entry name" value="CUL4-DDB1_E3_ligase_receptor"/>
</dbReference>
<dbReference type="EnsemblPlants" id="QL11p011022:mrna">
    <property type="protein sequence ID" value="QL11p011022:mrna"/>
    <property type="gene ID" value="QL11p011022"/>
</dbReference>
<reference evidence="5 6" key="1">
    <citation type="journal article" date="2016" name="G3 (Bethesda)">
        <title>First Draft Assembly and Annotation of the Genome of a California Endemic Oak Quercus lobata Nee (Fagaceae).</title>
        <authorList>
            <person name="Sork V.L."/>
            <person name="Fitz-Gibbon S.T."/>
            <person name="Puiu D."/>
            <person name="Crepeau M."/>
            <person name="Gugger P.F."/>
            <person name="Sherman R."/>
            <person name="Stevens K."/>
            <person name="Langley C.H."/>
            <person name="Pellegrini M."/>
            <person name="Salzberg S.L."/>
        </authorList>
    </citation>
    <scope>NUCLEOTIDE SEQUENCE [LARGE SCALE GENOMIC DNA]</scope>
    <source>
        <strain evidence="5 6">cv. SW786</strain>
    </source>
</reference>
<dbReference type="Gene3D" id="2.130.10.10">
    <property type="entry name" value="YVTN repeat-like/Quinoprotein amine dehydrogenase"/>
    <property type="match status" value="1"/>
</dbReference>
<evidence type="ECO:0000256" key="3">
    <source>
        <dbReference type="PROSITE-ProRule" id="PRU00221"/>
    </source>
</evidence>
<dbReference type="InterPro" id="IPR015943">
    <property type="entry name" value="WD40/YVTN_repeat-like_dom_sf"/>
</dbReference>
<evidence type="ECO:0000256" key="2">
    <source>
        <dbReference type="ARBA" id="ARBA00022737"/>
    </source>
</evidence>
<protein>
    <recommendedName>
        <fullName evidence="4">Reverse transcriptase zinc-binding domain-containing protein</fullName>
    </recommendedName>
</protein>
<dbReference type="OMA" id="ENFEDGM"/>
<dbReference type="Proteomes" id="UP000594261">
    <property type="component" value="Chromosome 11"/>
</dbReference>
<dbReference type="InParanoid" id="A0A7N2MW69"/>
<feature type="repeat" description="WD" evidence="3">
    <location>
        <begin position="792"/>
        <end position="835"/>
    </location>
</feature>
<name>A0A7N2MW69_QUELO</name>
<dbReference type="Gramene" id="QL11p011022:mrna">
    <property type="protein sequence ID" value="QL11p011022:mrna"/>
    <property type="gene ID" value="QL11p011022"/>
</dbReference>
<dbReference type="InterPro" id="IPR001680">
    <property type="entry name" value="WD40_rpt"/>
</dbReference>
<dbReference type="SUPFAM" id="SSF50978">
    <property type="entry name" value="WD40 repeat-like"/>
    <property type="match status" value="1"/>
</dbReference>
<evidence type="ECO:0000313" key="6">
    <source>
        <dbReference type="Proteomes" id="UP000594261"/>
    </source>
</evidence>
<keyword evidence="2" id="KW-0677">Repeat</keyword>
<dbReference type="PANTHER" id="PTHR44472">
    <property type="entry name" value="DDB1- AND CUL4-ASSOCIATED FACTOR 4-RELATED"/>
    <property type="match status" value="1"/>
</dbReference>
<keyword evidence="6" id="KW-1185">Reference proteome</keyword>
<reference evidence="5" key="2">
    <citation type="submission" date="2021-01" db="UniProtKB">
        <authorList>
            <consortium name="EnsemblPlants"/>
        </authorList>
    </citation>
    <scope>IDENTIFICATION</scope>
</reference>
<dbReference type="InterPro" id="IPR026960">
    <property type="entry name" value="RVT-Znf"/>
</dbReference>
<dbReference type="PANTHER" id="PTHR44472:SF1">
    <property type="entry name" value="DDB1 AND CUL4 ASSOCIATED FACTOR 4"/>
    <property type="match status" value="1"/>
</dbReference>
<evidence type="ECO:0000313" key="5">
    <source>
        <dbReference type="EnsemblPlants" id="QL11p011022:mrna"/>
    </source>
</evidence>
<dbReference type="SMART" id="SM00320">
    <property type="entry name" value="WD40"/>
    <property type="match status" value="2"/>
</dbReference>
<organism evidence="5 6">
    <name type="scientific">Quercus lobata</name>
    <name type="common">Valley oak</name>
    <dbReference type="NCBI Taxonomy" id="97700"/>
    <lineage>
        <taxon>Eukaryota</taxon>
        <taxon>Viridiplantae</taxon>
        <taxon>Streptophyta</taxon>
        <taxon>Embryophyta</taxon>
        <taxon>Tracheophyta</taxon>
        <taxon>Spermatophyta</taxon>
        <taxon>Magnoliopsida</taxon>
        <taxon>eudicotyledons</taxon>
        <taxon>Gunneridae</taxon>
        <taxon>Pentapetalae</taxon>
        <taxon>rosids</taxon>
        <taxon>fabids</taxon>
        <taxon>Fagales</taxon>
        <taxon>Fagaceae</taxon>
        <taxon>Quercus</taxon>
    </lineage>
</organism>
<dbReference type="FunCoup" id="A0A7N2MW69">
    <property type="interactions" value="1287"/>
</dbReference>
<dbReference type="Pfam" id="PF00400">
    <property type="entry name" value="WD40"/>
    <property type="match status" value="2"/>
</dbReference>
<dbReference type="PROSITE" id="PS50082">
    <property type="entry name" value="WD_REPEATS_2"/>
    <property type="match status" value="1"/>
</dbReference>
<dbReference type="EMBL" id="LRBV02000011">
    <property type="status" value="NOT_ANNOTATED_CDS"/>
    <property type="molecule type" value="Genomic_DNA"/>
</dbReference>
<feature type="domain" description="Reverse transcriptase zinc-binding" evidence="4">
    <location>
        <begin position="470"/>
        <end position="554"/>
    </location>
</feature>
<dbReference type="AlphaFoldDB" id="A0A7N2MW69"/>
<dbReference type="InterPro" id="IPR036322">
    <property type="entry name" value="WD40_repeat_dom_sf"/>
</dbReference>
<evidence type="ECO:0000256" key="1">
    <source>
        <dbReference type="ARBA" id="ARBA00022574"/>
    </source>
</evidence>
<evidence type="ECO:0000259" key="4">
    <source>
        <dbReference type="Pfam" id="PF13966"/>
    </source>
</evidence>
<accession>A0A7N2MW69</accession>
<keyword evidence="1 3" id="KW-0853">WD repeat</keyword>
<sequence>MPQVNDDDCNTNMADLPGFYYDKEKNRYFPIKGPIPGSSRSSSVATAQEATPKSTRALNLCRTGLRASKLLQVRELYGNVIPFSKGKCNFKEEIQRIQVSQPVGGGISSHGPGGTGGFLGSTLGNSSHSRGLTAVTQLVVAMATGFVVAVISRAKFQVWKYGGTDKIVNGALEQIRIDVQTLEGQTEMDVLLAGGVHGSLSFVEVGKVQQFDYGVKCMPDQVWPKVKEDQAECGRTPGHIWRPVGSLLQMPSNISCIKIFEKHSPSMDDGSNVQDAITSTLGSETSGGSLYIVKLIEPLDLNSSISSISQRIHEVATFNCTIWTADYNFNRSRAVIGKKLTTFNKALLGKWLWRFGVEETRLWRRVVALKFGEEWGDWSSKLGRGVHGCGLWRSIRKVYGIASNREASVALSLERLGTEARRSWKVLLLRNPNDWETGVVDDFLQTLGSNLPQSEQGDRMIWKLSKKGVFDIRSFYNKLRSSLPITFPWKGIWKAKAPTHTSFFVWIAAWEKILTGDILWCRGFDFVDWCILCRCNGESANHLLLHCDKAYLLWSLVFRSFGISWVLPRSVADMLFGWWNWFGKHSSGVWNLAPLCLMWCIWRERNWRTFEDRDKSDDQLLAYFSGSLFDWSRVWGLTSSDSIPMFLCSLLCTNLGAALVDLETGMASWVCRSKSDVFAQQIVHSGNSILCGLRNGAIVTVDVRDKRESSSARFIRHRIPCSPLDKTVGDSSRQWFKLSGNIYPSCTVKMPSSISCLVSLQFDDNYFLASSMDGSVKLYDHRLIQRGAVQSYEGHVNSHTRIQLGVDPSEKFVMSGGEDCNLRLWSIKSGELLFEDKFSDSVLSTVCWHRAERPMRVGDERKSYKEYLYQQSYGLGTWLGSHEGLFYMHWP</sequence>
<proteinExistence type="predicted"/>
<dbReference type="Pfam" id="PF13966">
    <property type="entry name" value="zf-RVT"/>
    <property type="match status" value="1"/>
</dbReference>